<proteinExistence type="predicted"/>
<accession>A0AAQ3ESM1</accession>
<evidence type="ECO:0000313" key="1">
    <source>
        <dbReference type="EMBL" id="WHM21469.1"/>
    </source>
</evidence>
<organism evidence="1 2">
    <name type="scientific">Bacillus subtilis</name>
    <dbReference type="NCBI Taxonomy" id="1423"/>
    <lineage>
        <taxon>Bacteria</taxon>
        <taxon>Bacillati</taxon>
        <taxon>Bacillota</taxon>
        <taxon>Bacilli</taxon>
        <taxon>Bacillales</taxon>
        <taxon>Bacillaceae</taxon>
        <taxon>Bacillus</taxon>
    </lineage>
</organism>
<evidence type="ECO:0000313" key="2">
    <source>
        <dbReference type="Proteomes" id="UP001229422"/>
    </source>
</evidence>
<protein>
    <submittedName>
        <fullName evidence="1">Uncharacterized protein</fullName>
    </submittedName>
</protein>
<reference evidence="1" key="1">
    <citation type="submission" date="2023-05" db="EMBL/GenBank/DDBJ databases">
        <title>Complete genome sequence of Bacillus subtilis SRCM117797 isolated from Soybean paste.</title>
        <authorList>
            <person name="Abraha H.B."/>
            <person name="Kim K.-P."/>
            <person name="Ryu M.-S."/>
            <person name="Jeong D.-Y."/>
        </authorList>
    </citation>
    <scope>NUCLEOTIDE SEQUENCE</scope>
    <source>
        <strain evidence="1">SRCM117797</strain>
    </source>
</reference>
<dbReference type="Proteomes" id="UP001229422">
    <property type="component" value="Chromosome"/>
</dbReference>
<dbReference type="RefSeq" id="WP_041336511.1">
    <property type="nucleotide sequence ID" value="NZ_CP061870.1"/>
</dbReference>
<name>A0AAQ3ESM1_BACIU</name>
<sequence>MKRMLLELQDIDGNVNEKKIINVNEKDKVIVRFDETVSQQQADMIFNSLGTALQDEHNNVIGIPKGITLEVLKIN</sequence>
<dbReference type="AlphaFoldDB" id="A0AAQ3ESM1"/>
<gene>
    <name evidence="1" type="ORF">QL281_22330</name>
</gene>
<dbReference type="EMBL" id="CP125292">
    <property type="protein sequence ID" value="WHM21469.1"/>
    <property type="molecule type" value="Genomic_DNA"/>
</dbReference>